<feature type="transmembrane region" description="Helical" evidence="1">
    <location>
        <begin position="12"/>
        <end position="35"/>
    </location>
</feature>
<keyword evidence="1" id="KW-0472">Membrane</keyword>
<dbReference type="PATRIC" id="fig|230089.6.peg.3854"/>
<proteinExistence type="predicted"/>
<organism evidence="2 3">
    <name type="scientific">Photorhabdus thracensis</name>
    <dbReference type="NCBI Taxonomy" id="230089"/>
    <lineage>
        <taxon>Bacteria</taxon>
        <taxon>Pseudomonadati</taxon>
        <taxon>Pseudomonadota</taxon>
        <taxon>Gammaproteobacteria</taxon>
        <taxon>Enterobacterales</taxon>
        <taxon>Morganellaceae</taxon>
        <taxon>Photorhabdus</taxon>
    </lineage>
</organism>
<reference evidence="2 3" key="1">
    <citation type="journal article" date="2015" name="J. Biotechnol.">
        <title>Complete genome sequence of Photorhabdus temperata subsp. thracensis 39-8(T), an entomopathogenic bacterium for the improved commercial bioinsecticide.</title>
        <authorList>
            <person name="Kwak Y."/>
            <person name="Shin J.H."/>
        </authorList>
    </citation>
    <scope>NUCLEOTIDE SEQUENCE [LARGE SCALE GENOMIC DNA]</scope>
    <source>
        <strain evidence="2 3">DSM 15199</strain>
    </source>
</reference>
<dbReference type="AlphaFoldDB" id="A0A0F7LSB1"/>
<dbReference type="Proteomes" id="UP000034866">
    <property type="component" value="Chromosome"/>
</dbReference>
<evidence type="ECO:0000256" key="1">
    <source>
        <dbReference type="SAM" id="Phobius"/>
    </source>
</evidence>
<keyword evidence="1" id="KW-1133">Transmembrane helix</keyword>
<evidence type="ECO:0000313" key="3">
    <source>
        <dbReference type="Proteomes" id="UP000034866"/>
    </source>
</evidence>
<name>A0A0F7LSB1_9GAMM</name>
<accession>A0A0F7LSB1</accession>
<protein>
    <submittedName>
        <fullName evidence="2">Uncharacterized protein</fullName>
    </submittedName>
</protein>
<reference evidence="3" key="2">
    <citation type="submission" date="2015-03" db="EMBL/GenBank/DDBJ databases">
        <title>Genome sequence of Azospirillum thiophilum strain DSM 21654T.</title>
        <authorList>
            <person name="Kwak Y."/>
            <person name="Shin J.-H."/>
        </authorList>
    </citation>
    <scope>NUCLEOTIDE SEQUENCE [LARGE SCALE GENOMIC DNA]</scope>
    <source>
        <strain evidence="3">DSM 15199</strain>
    </source>
</reference>
<keyword evidence="3" id="KW-1185">Reference proteome</keyword>
<evidence type="ECO:0000313" key="2">
    <source>
        <dbReference type="EMBL" id="AKH64791.1"/>
    </source>
</evidence>
<feature type="transmembrane region" description="Helical" evidence="1">
    <location>
        <begin position="47"/>
        <end position="65"/>
    </location>
</feature>
<gene>
    <name evidence="2" type="ORF">VY86_17065</name>
</gene>
<dbReference type="EMBL" id="CP011104">
    <property type="protein sequence ID" value="AKH64791.1"/>
    <property type="molecule type" value="Genomic_DNA"/>
</dbReference>
<dbReference type="KEGG" id="ptt:VY86_17065"/>
<sequence length="76" mass="8698">MIMKIISILMKIVMHIIQGIIGAVSVFSVMGLVYFTLMSTSENRYQYAIVSGTCLALSAFFYYITEKIKEKCRLFQ</sequence>
<keyword evidence="1" id="KW-0812">Transmembrane</keyword>